<accession>A0ABM9I992</accession>
<dbReference type="InterPro" id="IPR010982">
    <property type="entry name" value="Lambda_DNA-bd_dom_sf"/>
</dbReference>
<dbReference type="Proteomes" id="UP001162030">
    <property type="component" value="Chromosome"/>
</dbReference>
<dbReference type="Gene3D" id="1.10.260.40">
    <property type="entry name" value="lambda repressor-like DNA-binding domains"/>
    <property type="match status" value="1"/>
</dbReference>
<evidence type="ECO:0000313" key="1">
    <source>
        <dbReference type="EMBL" id="CAI8970633.1"/>
    </source>
</evidence>
<dbReference type="EMBL" id="OX458333">
    <property type="protein sequence ID" value="CAI8970633.1"/>
    <property type="molecule type" value="Genomic_DNA"/>
</dbReference>
<protein>
    <submittedName>
        <fullName evidence="1">DNA-binding protein</fullName>
    </submittedName>
</protein>
<proteinExistence type="predicted"/>
<gene>
    <name evidence="1" type="ORF">MSZNOR_4876</name>
</gene>
<organism evidence="1 2">
    <name type="scientific">Methylocaldum szegediense</name>
    <dbReference type="NCBI Taxonomy" id="73780"/>
    <lineage>
        <taxon>Bacteria</taxon>
        <taxon>Pseudomonadati</taxon>
        <taxon>Pseudomonadota</taxon>
        <taxon>Gammaproteobacteria</taxon>
        <taxon>Methylococcales</taxon>
        <taxon>Methylococcaceae</taxon>
        <taxon>Methylocaldum</taxon>
    </lineage>
</organism>
<dbReference type="GO" id="GO:0003677">
    <property type="term" value="F:DNA binding"/>
    <property type="evidence" value="ECO:0007669"/>
    <property type="project" value="UniProtKB-KW"/>
</dbReference>
<evidence type="ECO:0000313" key="2">
    <source>
        <dbReference type="Proteomes" id="UP001162030"/>
    </source>
</evidence>
<keyword evidence="2" id="KW-1185">Reference proteome</keyword>
<sequence length="72" mass="8114">MVFVGEGIEMKTVEQVREELRNRGETIAQWARKNGFEPDHVRNVLYGRAKGHWGSAHAIAVKLGLKNGEIVE</sequence>
<name>A0ABM9I992_9GAMM</name>
<reference evidence="1 2" key="1">
    <citation type="submission" date="2023-03" db="EMBL/GenBank/DDBJ databases">
        <authorList>
            <person name="Pearce D."/>
        </authorList>
    </citation>
    <scope>NUCLEOTIDE SEQUENCE [LARGE SCALE GENOMIC DNA]</scope>
    <source>
        <strain evidence="1">Msz</strain>
    </source>
</reference>
<dbReference type="InterPro" id="IPR026365">
    <property type="entry name" value="BcepMu_gp16"/>
</dbReference>
<dbReference type="NCBIfam" id="TIGR04111">
    <property type="entry name" value="BcepMu_gp16"/>
    <property type="match status" value="1"/>
</dbReference>
<keyword evidence="1" id="KW-0238">DNA-binding</keyword>